<evidence type="ECO:0000256" key="8">
    <source>
        <dbReference type="ARBA" id="ARBA00022840"/>
    </source>
</evidence>
<dbReference type="GO" id="GO:0030247">
    <property type="term" value="F:polysaccharide binding"/>
    <property type="evidence" value="ECO:0007669"/>
    <property type="project" value="InterPro"/>
</dbReference>
<dbReference type="InterPro" id="IPR001245">
    <property type="entry name" value="Ser-Thr/Tyr_kinase_cat_dom"/>
</dbReference>
<name>A0A8J5LIP2_ZINOF</name>
<dbReference type="EMBL" id="JACMSC010000007">
    <property type="protein sequence ID" value="KAG6513408.1"/>
    <property type="molecule type" value="Genomic_DNA"/>
</dbReference>
<dbReference type="GO" id="GO:0005886">
    <property type="term" value="C:plasma membrane"/>
    <property type="evidence" value="ECO:0007669"/>
    <property type="project" value="UniProtKB-ARBA"/>
</dbReference>
<dbReference type="Proteomes" id="UP000734854">
    <property type="component" value="Unassembled WGS sequence"/>
</dbReference>
<feature type="signal peptide" evidence="14">
    <location>
        <begin position="1"/>
        <end position="37"/>
    </location>
</feature>
<dbReference type="GO" id="GO:0004674">
    <property type="term" value="F:protein serine/threonine kinase activity"/>
    <property type="evidence" value="ECO:0007669"/>
    <property type="project" value="UniProtKB-KW"/>
</dbReference>
<dbReference type="InterPro" id="IPR017441">
    <property type="entry name" value="Protein_kinase_ATP_BS"/>
</dbReference>
<dbReference type="InterPro" id="IPR000719">
    <property type="entry name" value="Prot_kinase_dom"/>
</dbReference>
<dbReference type="Pfam" id="PF14380">
    <property type="entry name" value="WAK_assoc"/>
    <property type="match status" value="1"/>
</dbReference>
<comment type="subcellular location">
    <subcellularLocation>
        <location evidence="1">Membrane</location>
        <topology evidence="1">Single-pass membrane protein</topology>
    </subcellularLocation>
</comment>
<keyword evidence="10 13" id="KW-0472">Membrane</keyword>
<dbReference type="PROSITE" id="PS50011">
    <property type="entry name" value="PROTEIN_KINASE_DOM"/>
    <property type="match status" value="1"/>
</dbReference>
<evidence type="ECO:0000256" key="10">
    <source>
        <dbReference type="ARBA" id="ARBA00023136"/>
    </source>
</evidence>
<evidence type="ECO:0000256" key="11">
    <source>
        <dbReference type="ARBA" id="ARBA00023180"/>
    </source>
</evidence>
<keyword evidence="4 13" id="KW-0812">Transmembrane</keyword>
<proteinExistence type="predicted"/>
<dbReference type="FunFam" id="1.10.510.10:FF:000161">
    <property type="entry name" value="Wall-associated receptor kinase-like 20"/>
    <property type="match status" value="1"/>
</dbReference>
<reference evidence="16 17" key="1">
    <citation type="submission" date="2020-08" db="EMBL/GenBank/DDBJ databases">
        <title>Plant Genome Project.</title>
        <authorList>
            <person name="Zhang R.-G."/>
        </authorList>
    </citation>
    <scope>NUCLEOTIDE SEQUENCE [LARGE SCALE GENOMIC DNA]</scope>
    <source>
        <tissue evidence="16">Rhizome</tissue>
    </source>
</reference>
<evidence type="ECO:0000256" key="1">
    <source>
        <dbReference type="ARBA" id="ARBA00004167"/>
    </source>
</evidence>
<dbReference type="FunFam" id="3.30.200.20:FF:000178">
    <property type="entry name" value="serine/threonine-protein kinase PBS1-like"/>
    <property type="match status" value="1"/>
</dbReference>
<evidence type="ECO:0000256" key="4">
    <source>
        <dbReference type="ARBA" id="ARBA00022692"/>
    </source>
</evidence>
<keyword evidence="9 13" id="KW-1133">Transmembrane helix</keyword>
<dbReference type="InterPro" id="IPR011009">
    <property type="entry name" value="Kinase-like_dom_sf"/>
</dbReference>
<dbReference type="GO" id="GO:0005524">
    <property type="term" value="F:ATP binding"/>
    <property type="evidence" value="ECO:0007669"/>
    <property type="project" value="UniProtKB-UniRule"/>
</dbReference>
<gene>
    <name evidence="16" type="ORF">ZIOFF_023732</name>
</gene>
<dbReference type="PROSITE" id="PS00107">
    <property type="entry name" value="PROTEIN_KINASE_ATP"/>
    <property type="match status" value="1"/>
</dbReference>
<evidence type="ECO:0000256" key="14">
    <source>
        <dbReference type="SAM" id="SignalP"/>
    </source>
</evidence>
<evidence type="ECO:0000259" key="15">
    <source>
        <dbReference type="PROSITE" id="PS50011"/>
    </source>
</evidence>
<accession>A0A8J5LIP2</accession>
<feature type="transmembrane region" description="Helical" evidence="13">
    <location>
        <begin position="280"/>
        <end position="296"/>
    </location>
</feature>
<evidence type="ECO:0000313" key="17">
    <source>
        <dbReference type="Proteomes" id="UP000734854"/>
    </source>
</evidence>
<evidence type="ECO:0000256" key="7">
    <source>
        <dbReference type="ARBA" id="ARBA00022777"/>
    </source>
</evidence>
<dbReference type="InterPro" id="IPR032872">
    <property type="entry name" value="WAK_assoc_C"/>
</dbReference>
<keyword evidence="6 12" id="KW-0547">Nucleotide-binding</keyword>
<feature type="binding site" evidence="12">
    <location>
        <position position="372"/>
    </location>
    <ligand>
        <name>ATP</name>
        <dbReference type="ChEBI" id="CHEBI:30616"/>
    </ligand>
</feature>
<dbReference type="PANTHER" id="PTHR46008">
    <property type="entry name" value="LEAF RUST 10 DISEASE-RESISTANCE LOCUS RECEPTOR-LIKE PROTEIN KINASE-LIKE 1.4"/>
    <property type="match status" value="1"/>
</dbReference>
<keyword evidence="8 12" id="KW-0067">ATP-binding</keyword>
<dbReference type="Pfam" id="PF13947">
    <property type="entry name" value="GUB_WAK_bind"/>
    <property type="match status" value="1"/>
</dbReference>
<feature type="domain" description="Protein kinase" evidence="15">
    <location>
        <begin position="344"/>
        <end position="621"/>
    </location>
</feature>
<keyword evidence="3" id="KW-0808">Transferase</keyword>
<dbReference type="InterPro" id="IPR025287">
    <property type="entry name" value="WAK_GUB"/>
</dbReference>
<evidence type="ECO:0000256" key="12">
    <source>
        <dbReference type="PROSITE-ProRule" id="PRU10141"/>
    </source>
</evidence>
<dbReference type="PANTHER" id="PTHR46008:SF2">
    <property type="entry name" value="LEAF RUST 10 DISEASE-RESISTANCE LOCUS RECEPTOR-LIKE PROTEIN KINASE-LIKE 1.4"/>
    <property type="match status" value="1"/>
</dbReference>
<dbReference type="InterPro" id="IPR008271">
    <property type="entry name" value="Ser/Thr_kinase_AS"/>
</dbReference>
<keyword evidence="11" id="KW-0325">Glycoprotein</keyword>
<dbReference type="CDD" id="cd14066">
    <property type="entry name" value="STKc_IRAK"/>
    <property type="match status" value="1"/>
</dbReference>
<evidence type="ECO:0000256" key="5">
    <source>
        <dbReference type="ARBA" id="ARBA00022729"/>
    </source>
</evidence>
<evidence type="ECO:0000256" key="3">
    <source>
        <dbReference type="ARBA" id="ARBA00022679"/>
    </source>
</evidence>
<keyword evidence="7" id="KW-0418">Kinase</keyword>
<evidence type="ECO:0000313" key="16">
    <source>
        <dbReference type="EMBL" id="KAG6513408.1"/>
    </source>
</evidence>
<keyword evidence="5 14" id="KW-0732">Signal</keyword>
<evidence type="ECO:0000256" key="13">
    <source>
        <dbReference type="SAM" id="Phobius"/>
    </source>
</evidence>
<dbReference type="Gene3D" id="1.10.510.10">
    <property type="entry name" value="Transferase(Phosphotransferase) domain 1"/>
    <property type="match status" value="1"/>
</dbReference>
<evidence type="ECO:0000256" key="6">
    <source>
        <dbReference type="ARBA" id="ARBA00022741"/>
    </source>
</evidence>
<dbReference type="SUPFAM" id="SSF56112">
    <property type="entry name" value="Protein kinase-like (PK-like)"/>
    <property type="match status" value="1"/>
</dbReference>
<dbReference type="PROSITE" id="PS00108">
    <property type="entry name" value="PROTEIN_KINASE_ST"/>
    <property type="match status" value="1"/>
</dbReference>
<dbReference type="Gene3D" id="3.30.200.20">
    <property type="entry name" value="Phosphorylase Kinase, domain 1"/>
    <property type="match status" value="1"/>
</dbReference>
<keyword evidence="2" id="KW-0723">Serine/threonine-protein kinase</keyword>
<sequence length="672" mass="75218">MAAGFRSRSPPPPRLLSLLVLVLVLCLLVLFSVPSRGEYSCPNSTPALCGGVNISYPFWKSSDFLQNNNTYCGYQGFNVTCESPYYTPILLLGNDRYRVLDINYGTGVIILADDAFIISIESESCSRVNHSVTWFSNLSLSYTDNDANLTFLYDCTEDGEWTNNSISCLPPGENYVFRSIPESFTQRCNEIFVSPVLRSHLPTDLGQLRIDYAQALQRGFELNWSGDANRDCTDCQSSGGRCGYNKTNYDLVPACFCSDGKIEQFQYDAMFHWAEMKGCAFVVVGLLGGGILFYRYKKKRDYSASMKSFIRSASSGPSSRDPEKYSVHLQSYIFSYDELQEATNGFVNELGDGGFGTVYKGKLQDGRVVAVKRLYENNYRRLEQFMNEIEILSRVRHQNLVDLYGWTSRNSKELLLVYEFMPNGTVADHLHGSRAREGILTLPMRLNIAIETAEALAYLHAIDPPIIHRDVKTSNILLDSSFHVKVADFGLSRLFPTNATHVSTAPQGTPGYLDPEYHQCYQLTDKSDVYSFGVVLVELVSSKPAVDITRPRKEINLANWALNRIQNGELDQLVDEFLGYQSDQAARKTVTMVSEVAFRCLQDDGDMRPPMKEVLEALLAIQSEVCKVSKGGKEPGDNEDDAGLLKNVVPMSPDTVMNQWVSNSTTPNTSKD</sequence>
<protein>
    <recommendedName>
        <fullName evidence="15">Protein kinase domain-containing protein</fullName>
    </recommendedName>
</protein>
<evidence type="ECO:0000256" key="9">
    <source>
        <dbReference type="ARBA" id="ARBA00022989"/>
    </source>
</evidence>
<evidence type="ECO:0000256" key="2">
    <source>
        <dbReference type="ARBA" id="ARBA00022527"/>
    </source>
</evidence>
<keyword evidence="17" id="KW-1185">Reference proteome</keyword>
<dbReference type="Pfam" id="PF07714">
    <property type="entry name" value="PK_Tyr_Ser-Thr"/>
    <property type="match status" value="1"/>
</dbReference>
<dbReference type="SMART" id="SM00220">
    <property type="entry name" value="S_TKc"/>
    <property type="match status" value="1"/>
</dbReference>
<feature type="chain" id="PRO_5035284675" description="Protein kinase domain-containing protein" evidence="14">
    <location>
        <begin position="38"/>
        <end position="672"/>
    </location>
</feature>
<comment type="caution">
    <text evidence="16">The sequence shown here is derived from an EMBL/GenBank/DDBJ whole genome shotgun (WGS) entry which is preliminary data.</text>
</comment>
<dbReference type="AlphaFoldDB" id="A0A8J5LIP2"/>
<organism evidence="16 17">
    <name type="scientific">Zingiber officinale</name>
    <name type="common">Ginger</name>
    <name type="synonym">Amomum zingiber</name>
    <dbReference type="NCBI Taxonomy" id="94328"/>
    <lineage>
        <taxon>Eukaryota</taxon>
        <taxon>Viridiplantae</taxon>
        <taxon>Streptophyta</taxon>
        <taxon>Embryophyta</taxon>
        <taxon>Tracheophyta</taxon>
        <taxon>Spermatophyta</taxon>
        <taxon>Magnoliopsida</taxon>
        <taxon>Liliopsida</taxon>
        <taxon>Zingiberales</taxon>
        <taxon>Zingiberaceae</taxon>
        <taxon>Zingiber</taxon>
    </lineage>
</organism>